<comment type="caution">
    <text evidence="3">The sequence shown here is derived from an EMBL/GenBank/DDBJ whole genome shotgun (WGS) entry which is preliminary data.</text>
</comment>
<dbReference type="InterPro" id="IPR036366">
    <property type="entry name" value="PGBDSf"/>
</dbReference>
<dbReference type="SUPFAM" id="SSF47090">
    <property type="entry name" value="PGBD-like"/>
    <property type="match status" value="1"/>
</dbReference>
<feature type="compositionally biased region" description="Low complexity" evidence="1">
    <location>
        <begin position="245"/>
        <end position="259"/>
    </location>
</feature>
<dbReference type="InterPro" id="IPR036365">
    <property type="entry name" value="PGBD-like_sf"/>
</dbReference>
<reference evidence="3 4" key="1">
    <citation type="submission" date="2020-08" db="EMBL/GenBank/DDBJ databases">
        <title>Genomic Encyclopedia of Type Strains, Phase IV (KMG-IV): sequencing the most valuable type-strain genomes for metagenomic binning, comparative biology and taxonomic classification.</title>
        <authorList>
            <person name="Goeker M."/>
        </authorList>
    </citation>
    <scope>NUCLEOTIDE SEQUENCE [LARGE SCALE GENOMIC DNA]</scope>
    <source>
        <strain evidence="3 4">DSM 103737</strain>
    </source>
</reference>
<feature type="region of interest" description="Disordered" evidence="1">
    <location>
        <begin position="235"/>
        <end position="298"/>
    </location>
</feature>
<dbReference type="EMBL" id="JACIEN010000001">
    <property type="protein sequence ID" value="MBB4016633.1"/>
    <property type="molecule type" value="Genomic_DNA"/>
</dbReference>
<feature type="domain" description="Peptidoglycan binding-like" evidence="2">
    <location>
        <begin position="62"/>
        <end position="116"/>
    </location>
</feature>
<accession>A0A840BVN4</accession>
<feature type="compositionally biased region" description="Pro residues" evidence="1">
    <location>
        <begin position="269"/>
        <end position="284"/>
    </location>
</feature>
<proteinExistence type="predicted"/>
<keyword evidence="4" id="KW-1185">Reference proteome</keyword>
<dbReference type="InterPro" id="IPR002477">
    <property type="entry name" value="Peptidoglycan-bd-like"/>
</dbReference>
<dbReference type="RefSeq" id="WP_183316212.1">
    <property type="nucleotide sequence ID" value="NZ_JACIEN010000001.1"/>
</dbReference>
<organism evidence="3 4">
    <name type="scientific">Chelatococcus caeni</name>
    <dbReference type="NCBI Taxonomy" id="1348468"/>
    <lineage>
        <taxon>Bacteria</taxon>
        <taxon>Pseudomonadati</taxon>
        <taxon>Pseudomonadota</taxon>
        <taxon>Alphaproteobacteria</taxon>
        <taxon>Hyphomicrobiales</taxon>
        <taxon>Chelatococcaceae</taxon>
        <taxon>Chelatococcus</taxon>
    </lineage>
</organism>
<sequence>MNRARTGRGRRRDRGQGGIGALLGLLIGAAALPLGSPALAQQPAAGEALDAARAAFEALPEADRKAIQDALVWTGDYNGTLDGAFGKRSFDAIRAFETRSRLTADGILTPAERDALLAAAQRQRDAAGFAVIDDRRSGIRIGVPQKVLAERSDTPGGSLFRARRGGGALTTDLIPAAAGTGLKDLYADLSAAAPGRRITYKVLRDNWFVVTGEEGAERFFTRFAATAAGLRGFTMAYPRAPPRPSTGSPSPSPTASSRNPRLHRQQRPRPGPAVRHPPPPPSPAAMPSRPSSSTAGGR</sequence>
<feature type="compositionally biased region" description="Low complexity" evidence="1">
    <location>
        <begin position="285"/>
        <end position="298"/>
    </location>
</feature>
<gene>
    <name evidence="3" type="ORF">GGR16_001639</name>
</gene>
<dbReference type="Pfam" id="PF01471">
    <property type="entry name" value="PG_binding_1"/>
    <property type="match status" value="1"/>
</dbReference>
<name>A0A840BVN4_9HYPH</name>
<dbReference type="AlphaFoldDB" id="A0A840BVN4"/>
<dbReference type="Proteomes" id="UP000577362">
    <property type="component" value="Unassembled WGS sequence"/>
</dbReference>
<evidence type="ECO:0000313" key="3">
    <source>
        <dbReference type="EMBL" id="MBB4016633.1"/>
    </source>
</evidence>
<evidence type="ECO:0000259" key="2">
    <source>
        <dbReference type="Pfam" id="PF01471"/>
    </source>
</evidence>
<protein>
    <recommendedName>
        <fullName evidence="2">Peptidoglycan binding-like domain-containing protein</fullName>
    </recommendedName>
</protein>
<evidence type="ECO:0000313" key="4">
    <source>
        <dbReference type="Proteomes" id="UP000577362"/>
    </source>
</evidence>
<evidence type="ECO:0000256" key="1">
    <source>
        <dbReference type="SAM" id="MobiDB-lite"/>
    </source>
</evidence>
<dbReference type="Gene3D" id="1.10.101.10">
    <property type="entry name" value="PGBD-like superfamily/PGBD"/>
    <property type="match status" value="1"/>
</dbReference>